<name>A0AAD6TDM6_9AGAR</name>
<protein>
    <submittedName>
        <fullName evidence="2">Uncharacterized protein</fullName>
    </submittedName>
</protein>
<dbReference type="EMBL" id="JARJCM010000007">
    <property type="protein sequence ID" value="KAJ7044264.1"/>
    <property type="molecule type" value="Genomic_DNA"/>
</dbReference>
<evidence type="ECO:0000313" key="2">
    <source>
        <dbReference type="EMBL" id="KAJ7044264.1"/>
    </source>
</evidence>
<evidence type="ECO:0000313" key="3">
    <source>
        <dbReference type="Proteomes" id="UP001218188"/>
    </source>
</evidence>
<feature type="region of interest" description="Disordered" evidence="1">
    <location>
        <begin position="157"/>
        <end position="176"/>
    </location>
</feature>
<proteinExistence type="predicted"/>
<keyword evidence="3" id="KW-1185">Reference proteome</keyword>
<evidence type="ECO:0000256" key="1">
    <source>
        <dbReference type="SAM" id="MobiDB-lite"/>
    </source>
</evidence>
<accession>A0AAD6TDM6</accession>
<dbReference type="Proteomes" id="UP001218188">
    <property type="component" value="Unassembled WGS sequence"/>
</dbReference>
<dbReference type="AlphaFoldDB" id="A0AAD6TDM6"/>
<feature type="compositionally biased region" description="Basic and acidic residues" evidence="1">
    <location>
        <begin position="1"/>
        <end position="12"/>
    </location>
</feature>
<gene>
    <name evidence="2" type="ORF">C8F04DRAFT_1356607</name>
</gene>
<feature type="region of interest" description="Disordered" evidence="1">
    <location>
        <begin position="1"/>
        <end position="59"/>
    </location>
</feature>
<comment type="caution">
    <text evidence="2">The sequence shown here is derived from an EMBL/GenBank/DDBJ whole genome shotgun (WGS) entry which is preliminary data.</text>
</comment>
<sequence>MARPRRLLEPRRTSRRSSMVDVTELEQSELDPRPDGDASGQHGVDGASSRTAHAAAAHDPDSWDRILVPAAYLIHSSPQAPPLGRDTRFSAIQTPQAIRPHELSLPSSPRILWSFWNFGKTCPEIALSRILSAFNASTMGPRSSTQCSWVYLSGQSLSTDDSTPPARVSSSRVPTSPIHPRPVSALRWVREAQRLVARAVIIGGDPEISGYPDTLNNMCTVEDASDVTSDYTLIATSNTFHDGLCTLSLLLMRS</sequence>
<organism evidence="2 3">
    <name type="scientific">Mycena alexandri</name>
    <dbReference type="NCBI Taxonomy" id="1745969"/>
    <lineage>
        <taxon>Eukaryota</taxon>
        <taxon>Fungi</taxon>
        <taxon>Dikarya</taxon>
        <taxon>Basidiomycota</taxon>
        <taxon>Agaricomycotina</taxon>
        <taxon>Agaricomycetes</taxon>
        <taxon>Agaricomycetidae</taxon>
        <taxon>Agaricales</taxon>
        <taxon>Marasmiineae</taxon>
        <taxon>Mycenaceae</taxon>
        <taxon>Mycena</taxon>
    </lineage>
</organism>
<feature type="compositionally biased region" description="Polar residues" evidence="1">
    <location>
        <begin position="157"/>
        <end position="174"/>
    </location>
</feature>
<reference evidence="2" key="1">
    <citation type="submission" date="2023-03" db="EMBL/GenBank/DDBJ databases">
        <title>Massive genome expansion in bonnet fungi (Mycena s.s.) driven by repeated elements and novel gene families across ecological guilds.</title>
        <authorList>
            <consortium name="Lawrence Berkeley National Laboratory"/>
            <person name="Harder C.B."/>
            <person name="Miyauchi S."/>
            <person name="Viragh M."/>
            <person name="Kuo A."/>
            <person name="Thoen E."/>
            <person name="Andreopoulos B."/>
            <person name="Lu D."/>
            <person name="Skrede I."/>
            <person name="Drula E."/>
            <person name="Henrissat B."/>
            <person name="Morin E."/>
            <person name="Kohler A."/>
            <person name="Barry K."/>
            <person name="LaButti K."/>
            <person name="Morin E."/>
            <person name="Salamov A."/>
            <person name="Lipzen A."/>
            <person name="Mereny Z."/>
            <person name="Hegedus B."/>
            <person name="Baldrian P."/>
            <person name="Stursova M."/>
            <person name="Weitz H."/>
            <person name="Taylor A."/>
            <person name="Grigoriev I.V."/>
            <person name="Nagy L.G."/>
            <person name="Martin F."/>
            <person name="Kauserud H."/>
        </authorList>
    </citation>
    <scope>NUCLEOTIDE SEQUENCE</scope>
    <source>
        <strain evidence="2">CBHHK200</strain>
    </source>
</reference>